<gene>
    <name evidence="8" type="ORF">Thena_0186</name>
</gene>
<dbReference type="GO" id="GO:0042301">
    <property type="term" value="F:phosphate ion binding"/>
    <property type="evidence" value="ECO:0007669"/>
    <property type="project" value="InterPro"/>
</dbReference>
<dbReference type="AlphaFoldDB" id="M1E671"/>
<name>M1E671_9BACT</name>
<keyword evidence="9" id="KW-1185">Reference proteome</keyword>
<dbReference type="GO" id="GO:0035435">
    <property type="term" value="P:phosphate ion transmembrane transport"/>
    <property type="evidence" value="ECO:0007669"/>
    <property type="project" value="InterPro"/>
</dbReference>
<sequence>MKRIILSLLGVFLLVAAAFYVAGCSSSNAPQSASQVKQLTGAGSTFVYPLFSKMFEEYKKEKGVEVNYQSIGSGGGINALKDGTTDFSASDAYMSEKEMQAVPGGVVTIADAAGAVSISYNIPGVKDLVLDGKAIADIYLGKIKKWNDPYLEKLNPGVNLPDKPITVAHRSDGSGTTFIFTNYLSLISPEWKDTVGAGTSVKWPVGLGGKGSEGVTAIVKQNPYSIGYVELTYALQNNITTAKVKNKSGNVVAPTLDSTKKAFEGVKLPSDMRALVLDTSNPEGYPITGFTFILLHKEMNYKGNTLARAKAVLDLVKWIITDGQKYCEPLDYVQLPKEAVDINMKNLESITWDGKPILAK</sequence>
<evidence type="ECO:0000256" key="3">
    <source>
        <dbReference type="ARBA" id="ARBA00011529"/>
    </source>
</evidence>
<dbReference type="InterPro" id="IPR024370">
    <property type="entry name" value="PBP_domain"/>
</dbReference>
<dbReference type="InterPro" id="IPR005673">
    <property type="entry name" value="ABC_phos-bd_PstS"/>
</dbReference>
<dbReference type="RefSeq" id="WP_013755565.1">
    <property type="nucleotide sequence ID" value="NC_015499.1"/>
</dbReference>
<dbReference type="PIRSF" id="PIRSF002756">
    <property type="entry name" value="PstS"/>
    <property type="match status" value="1"/>
</dbReference>
<evidence type="ECO:0000313" key="9">
    <source>
        <dbReference type="Proteomes" id="UP000011765"/>
    </source>
</evidence>
<dbReference type="InterPro" id="IPR050962">
    <property type="entry name" value="Phosphate-bind_PstS"/>
</dbReference>
<comment type="similarity">
    <text evidence="2 6">Belongs to the PstS family.</text>
</comment>
<organism evidence="8 9">
    <name type="scientific">Thermodesulfobium narugense DSM 14796</name>
    <dbReference type="NCBI Taxonomy" id="747365"/>
    <lineage>
        <taxon>Bacteria</taxon>
        <taxon>Pseudomonadati</taxon>
        <taxon>Thermodesulfobiota</taxon>
        <taxon>Thermodesulfobiia</taxon>
        <taxon>Thermodesulfobiales</taxon>
        <taxon>Thermodesulfobiaceae</taxon>
        <taxon>Thermodesulfobium</taxon>
    </lineage>
</organism>
<evidence type="ECO:0000256" key="5">
    <source>
        <dbReference type="ARBA" id="ARBA00022592"/>
    </source>
</evidence>
<evidence type="ECO:0000259" key="7">
    <source>
        <dbReference type="Pfam" id="PF12849"/>
    </source>
</evidence>
<dbReference type="STRING" id="747365.Thena_0186"/>
<dbReference type="Pfam" id="PF12849">
    <property type="entry name" value="PBP_like_2"/>
    <property type="match status" value="1"/>
</dbReference>
<dbReference type="Proteomes" id="UP000011765">
    <property type="component" value="Chromosome"/>
</dbReference>
<evidence type="ECO:0000256" key="6">
    <source>
        <dbReference type="PIRNR" id="PIRNR002756"/>
    </source>
</evidence>
<dbReference type="HOGENOM" id="CLU_034528_1_1_9"/>
<protein>
    <recommendedName>
        <fullName evidence="6">Phosphate-binding protein</fullName>
    </recommendedName>
</protein>
<dbReference type="NCBIfam" id="TIGR00975">
    <property type="entry name" value="3a0107s03"/>
    <property type="match status" value="1"/>
</dbReference>
<accession>M1E671</accession>
<dbReference type="GO" id="GO:0043190">
    <property type="term" value="C:ATP-binding cassette (ABC) transporter complex"/>
    <property type="evidence" value="ECO:0007669"/>
    <property type="project" value="InterPro"/>
</dbReference>
<comment type="function">
    <text evidence="1">Part of the ABC transporter complex PstSACB involved in phosphate import.</text>
</comment>
<dbReference type="SUPFAM" id="SSF53850">
    <property type="entry name" value="Periplasmic binding protein-like II"/>
    <property type="match status" value="1"/>
</dbReference>
<evidence type="ECO:0000256" key="4">
    <source>
        <dbReference type="ARBA" id="ARBA00022448"/>
    </source>
</evidence>
<comment type="subunit">
    <text evidence="3">The complex is composed of two ATP-binding proteins (PstB), two transmembrane proteins (PstC and PstA) and a solute-binding protein (PstS).</text>
</comment>
<evidence type="ECO:0000256" key="1">
    <source>
        <dbReference type="ARBA" id="ARBA00002841"/>
    </source>
</evidence>
<keyword evidence="5 6" id="KW-0592">Phosphate transport</keyword>
<proteinExistence type="inferred from homology"/>
<feature type="domain" description="PBP" evidence="7">
    <location>
        <begin position="29"/>
        <end position="321"/>
    </location>
</feature>
<dbReference type="eggNOG" id="COG0226">
    <property type="taxonomic scope" value="Bacteria"/>
</dbReference>
<dbReference type="OrthoDB" id="9790048at2"/>
<dbReference type="CDD" id="cd13565">
    <property type="entry name" value="PBP2_PstS"/>
    <property type="match status" value="1"/>
</dbReference>
<dbReference type="PANTHER" id="PTHR42996:SF1">
    <property type="entry name" value="PHOSPHATE-BINDING PROTEIN PSTS"/>
    <property type="match status" value="1"/>
</dbReference>
<dbReference type="KEGG" id="tnr:Thena_0186"/>
<dbReference type="EMBL" id="CP002690">
    <property type="protein sequence ID" value="AEE13835.1"/>
    <property type="molecule type" value="Genomic_DNA"/>
</dbReference>
<evidence type="ECO:0000256" key="2">
    <source>
        <dbReference type="ARBA" id="ARBA00008725"/>
    </source>
</evidence>
<dbReference type="Gene3D" id="3.40.190.10">
    <property type="entry name" value="Periplasmic binding protein-like II"/>
    <property type="match status" value="2"/>
</dbReference>
<dbReference type="PANTHER" id="PTHR42996">
    <property type="entry name" value="PHOSPHATE-BINDING PROTEIN PSTS"/>
    <property type="match status" value="1"/>
</dbReference>
<reference evidence="8 9" key="1">
    <citation type="submission" date="2011-04" db="EMBL/GenBank/DDBJ databases">
        <title>The complete genome of Thermodesulfobium narugense DSM 14796.</title>
        <authorList>
            <consortium name="US DOE Joint Genome Institute (JGI-PGF)"/>
            <person name="Lucas S."/>
            <person name="Han J."/>
            <person name="Lapidus A."/>
            <person name="Bruce D."/>
            <person name="Goodwin L."/>
            <person name="Pitluck S."/>
            <person name="Peters L."/>
            <person name="Kyrpides N."/>
            <person name="Mavromatis K."/>
            <person name="Pagani I."/>
            <person name="Ivanova N."/>
            <person name="Ovchinnikova G."/>
            <person name="Zhang X."/>
            <person name="Saunders L."/>
            <person name="Detter J.C."/>
            <person name="Tapia R."/>
            <person name="Han C."/>
            <person name="Land M."/>
            <person name="Hauser L."/>
            <person name="Markowitz V."/>
            <person name="Cheng J.-F."/>
            <person name="Hugenholtz P."/>
            <person name="Woyke T."/>
            <person name="Wu D."/>
            <person name="Spring S."/>
            <person name="Schroeder M."/>
            <person name="Brambilla E."/>
            <person name="Klenk H.-P."/>
            <person name="Eisen J.A."/>
        </authorList>
    </citation>
    <scope>NUCLEOTIDE SEQUENCE [LARGE SCALE GENOMIC DNA]</scope>
    <source>
        <strain evidence="8 9">DSM 14796</strain>
    </source>
</reference>
<evidence type="ECO:0000313" key="8">
    <source>
        <dbReference type="EMBL" id="AEE13835.1"/>
    </source>
</evidence>
<keyword evidence="4 6" id="KW-0813">Transport</keyword>